<name>A0A3B1B226_9ZZZZ</name>
<protein>
    <submittedName>
        <fullName evidence="1">Uncharacterized protein</fullName>
    </submittedName>
</protein>
<reference evidence="1" key="1">
    <citation type="submission" date="2018-06" db="EMBL/GenBank/DDBJ databases">
        <authorList>
            <person name="Zhirakovskaya E."/>
        </authorList>
    </citation>
    <scope>NUCLEOTIDE SEQUENCE</scope>
</reference>
<accession>A0A3B1B226</accession>
<organism evidence="1">
    <name type="scientific">hydrothermal vent metagenome</name>
    <dbReference type="NCBI Taxonomy" id="652676"/>
    <lineage>
        <taxon>unclassified sequences</taxon>
        <taxon>metagenomes</taxon>
        <taxon>ecological metagenomes</taxon>
    </lineage>
</organism>
<dbReference type="EMBL" id="UOFY01000005">
    <property type="protein sequence ID" value="VAX05983.1"/>
    <property type="molecule type" value="Genomic_DNA"/>
</dbReference>
<evidence type="ECO:0000313" key="1">
    <source>
        <dbReference type="EMBL" id="VAX05983.1"/>
    </source>
</evidence>
<dbReference type="AlphaFoldDB" id="A0A3B1B226"/>
<proteinExistence type="predicted"/>
<sequence length="184" mass="20467">MMQLPEKQQQILTAHSGLIHRVVKACANRAQVPDLDQVLFQAEQNDWHTLVKAIRRILKGERNLSAFRELDEEDMVIIESILRGLQNSETLPSLDANYDPKVAAPGIASMVHTVRRGNVEALQMVSNMAVQMHQSGGDMGRLAAIIRPLIEGERDPDKLCEGFTDAGQQLVLDILAELTKLEAH</sequence>
<gene>
    <name evidence="1" type="ORF">MNBD_GAMMA25-2554</name>
</gene>